<dbReference type="Proteomes" id="UP001197093">
    <property type="component" value="Unassembled WGS sequence"/>
</dbReference>
<evidence type="ECO:0000313" key="2">
    <source>
        <dbReference type="EMBL" id="KAG7288847.1"/>
    </source>
</evidence>
<name>A0AAD4EZW9_9PEZI</name>
<evidence type="ECO:0000313" key="3">
    <source>
        <dbReference type="Proteomes" id="UP001197093"/>
    </source>
</evidence>
<feature type="compositionally biased region" description="Basic and acidic residues" evidence="1">
    <location>
        <begin position="354"/>
        <end position="363"/>
    </location>
</feature>
<feature type="compositionally biased region" description="Polar residues" evidence="1">
    <location>
        <begin position="55"/>
        <end position="66"/>
    </location>
</feature>
<feature type="region of interest" description="Disordered" evidence="1">
    <location>
        <begin position="83"/>
        <end position="127"/>
    </location>
</feature>
<feature type="compositionally biased region" description="Acidic residues" evidence="1">
    <location>
        <begin position="379"/>
        <end position="388"/>
    </location>
</feature>
<gene>
    <name evidence="2" type="ORF">NEMBOFW57_005206</name>
</gene>
<accession>A0AAD4EZW9</accession>
<protein>
    <submittedName>
        <fullName evidence="2">Uncharacterized protein</fullName>
    </submittedName>
</protein>
<dbReference type="EMBL" id="JAHCVI010000002">
    <property type="protein sequence ID" value="KAG7288847.1"/>
    <property type="molecule type" value="Genomic_DNA"/>
</dbReference>
<evidence type="ECO:0000256" key="1">
    <source>
        <dbReference type="SAM" id="MobiDB-lite"/>
    </source>
</evidence>
<feature type="region of interest" description="Disordered" evidence="1">
    <location>
        <begin position="189"/>
        <end position="218"/>
    </location>
</feature>
<dbReference type="AlphaFoldDB" id="A0AAD4EZW9"/>
<reference evidence="2" key="1">
    <citation type="submission" date="2023-02" db="EMBL/GenBank/DDBJ databases">
        <authorList>
            <person name="Palmer J.M."/>
        </authorList>
    </citation>
    <scope>NUCLEOTIDE SEQUENCE</scope>
    <source>
        <strain evidence="2">FW57</strain>
    </source>
</reference>
<sequence>MAGLPHHHGSGGAYAVDTMLDELSRQLAGNTKRYSRTSNGQQRVGNAMRIAKPGSANNSPRSSTMQSRRRTLIGDGFRGGLQTRSPAMDHMLAPTPAAETPSQSFYEREPSTRPARPLSWHPSSQNVQQSLFHQDSGNSMIYPYAAYSDVDILASLQHLPPTPAAVYSGYTSPAEPFSPLTLPYSNFSSQPMCSPLSQPLPTPQEQPQPQPQQQQGSVFAPAVPYSSYPSAAPTLSDVPYLPPPRVADEPSLAWEHYPTATAAAMLSRHTAPPTPEDFACGLATHQGTETREQHHQPAMKAEPAQQAYQPLIHDDENDDEAEGEILYGMGLYDAPDHSKEPALHQSVILSLLGSHRDQREADSGKGLGLKLEDAWEPPASDDEEEDEGGPGRRVRGRTG</sequence>
<organism evidence="2 3">
    <name type="scientific">Staphylotrichum longicolle</name>
    <dbReference type="NCBI Taxonomy" id="669026"/>
    <lineage>
        <taxon>Eukaryota</taxon>
        <taxon>Fungi</taxon>
        <taxon>Dikarya</taxon>
        <taxon>Ascomycota</taxon>
        <taxon>Pezizomycotina</taxon>
        <taxon>Sordariomycetes</taxon>
        <taxon>Sordariomycetidae</taxon>
        <taxon>Sordariales</taxon>
        <taxon>Chaetomiaceae</taxon>
        <taxon>Staphylotrichum</taxon>
    </lineage>
</organism>
<feature type="region of interest" description="Disordered" evidence="1">
    <location>
        <begin position="28"/>
        <end position="67"/>
    </location>
</feature>
<feature type="compositionally biased region" description="Pro residues" evidence="1">
    <location>
        <begin position="198"/>
        <end position="210"/>
    </location>
</feature>
<keyword evidence="3" id="KW-1185">Reference proteome</keyword>
<proteinExistence type="predicted"/>
<comment type="caution">
    <text evidence="2">The sequence shown here is derived from an EMBL/GenBank/DDBJ whole genome shotgun (WGS) entry which is preliminary data.</text>
</comment>
<feature type="region of interest" description="Disordered" evidence="1">
    <location>
        <begin position="353"/>
        <end position="399"/>
    </location>
</feature>